<feature type="transmembrane region" description="Helical" evidence="7">
    <location>
        <begin position="392"/>
        <end position="414"/>
    </location>
</feature>
<feature type="transmembrane region" description="Helical" evidence="7">
    <location>
        <begin position="544"/>
        <end position="571"/>
    </location>
</feature>
<comment type="subcellular location">
    <subcellularLocation>
        <location evidence="1">Membrane</location>
        <topology evidence="1">Multi-pass membrane protein</topology>
    </subcellularLocation>
</comment>
<evidence type="ECO:0000259" key="10">
    <source>
        <dbReference type="Pfam" id="PF13967"/>
    </source>
</evidence>
<dbReference type="Pfam" id="PF13967">
    <property type="entry name" value="RSN1_TM"/>
    <property type="match status" value="1"/>
</dbReference>
<feature type="domain" description="CSC1/OSCA1-like N-terminal transmembrane" evidence="10">
    <location>
        <begin position="20"/>
        <end position="170"/>
    </location>
</feature>
<dbReference type="OrthoDB" id="1076608at2759"/>
<evidence type="ECO:0000256" key="1">
    <source>
        <dbReference type="ARBA" id="ARBA00004141"/>
    </source>
</evidence>
<evidence type="ECO:0000256" key="6">
    <source>
        <dbReference type="ARBA" id="ARBA00023136"/>
    </source>
</evidence>
<keyword evidence="3" id="KW-0813">Transport</keyword>
<evidence type="ECO:0000313" key="13">
    <source>
        <dbReference type="Proteomes" id="UP000028524"/>
    </source>
</evidence>
<dbReference type="AlphaFoldDB" id="A0A084R2Z7"/>
<evidence type="ECO:0008006" key="14">
    <source>
        <dbReference type="Google" id="ProtNLM"/>
    </source>
</evidence>
<dbReference type="Pfam" id="PF12621">
    <property type="entry name" value="PHM7_ext"/>
    <property type="match status" value="1"/>
</dbReference>
<feature type="transmembrane region" description="Helical" evidence="7">
    <location>
        <begin position="434"/>
        <end position="459"/>
    </location>
</feature>
<keyword evidence="4 7" id="KW-0812">Transmembrane</keyword>
<dbReference type="PANTHER" id="PTHR13018:SF26">
    <property type="entry name" value="DOMAIN PROTEIN, PUTATIVE (AFU_ORTHOLOGUE AFUA_5G10920)-RELATED"/>
    <property type="match status" value="1"/>
</dbReference>
<gene>
    <name evidence="12" type="ORF">S40285_09432</name>
</gene>
<evidence type="ECO:0000259" key="9">
    <source>
        <dbReference type="Pfam" id="PF12621"/>
    </source>
</evidence>
<feature type="transmembrane region" description="Helical" evidence="7">
    <location>
        <begin position="20"/>
        <end position="42"/>
    </location>
</feature>
<dbReference type="PANTHER" id="PTHR13018">
    <property type="entry name" value="PROBABLE MEMBRANE PROTEIN DUF221-RELATED"/>
    <property type="match status" value="1"/>
</dbReference>
<dbReference type="EMBL" id="KL659174">
    <property type="protein sequence ID" value="KFA70582.1"/>
    <property type="molecule type" value="Genomic_DNA"/>
</dbReference>
<protein>
    <recommendedName>
        <fullName evidence="14">CSC1/OSCA1-like 7TM region domain-containing protein</fullName>
    </recommendedName>
</protein>
<dbReference type="InterPro" id="IPR003864">
    <property type="entry name" value="CSC1/OSCA1-like_7TM"/>
</dbReference>
<keyword evidence="6 7" id="KW-0472">Membrane</keyword>
<sequence>MGGSFMTVDAKSQGSTSLAAVLSAFVPTWATGMAFVAVFVLIRQRFPKSYYPRTYMGTIPEKHRTPQDNLSSYFGWVKTMYSISDKFILYHSSLDAFLFLRFLRTIIFICLVGSFLTWPTLMPVNATGGGSSTQLDKVGIGNVVKINSYYAHAALAWIFFTFVMFTIARERLWLICLRQAWTLSKNSSSKLSSRTILFLSAPEEALEENNMKRTFGEGAVRTWPAIDSTNLNRMVSDRDSSVEQLEGAETRLIIRALKLIKKKQGNSQQSHEWSSYESLPQNIRDGIRPRHHAGCTMTGENVDSIRWYRQRINEIVSEVEKARQERHESDGGGSAAVFVEFKTHADAQQAAQQVISPGILELTPRYLGVAPKEVVWNNLFLSPERRISQEGVATALVLALIVFWSLPSGLVDIFKIFGGATTTANELKVQKWFYIFQVTQVFLVTAVFSSGATVFSEILRRARNPSTIPRLLAKELPKSSNYYLTYFLIQGITASADNILNCSDLLQYLVLGWAFDKTPRHMFNRYTNLKGIASGKVFPKFANFAVIAIAYSCIAPLVLGFATTGLTLYYFSYRYNLLFVIQPKIDTRGLAYTLALQHLLTGVYIAELALIGLFGLASATGPLILTVILFGLTVLYNLMTNKYLEPLEKHLPTDLATQLENDEAAPLLGSAEQGDSHIRHLGRQAHVPQRLLDPLERFFEPRFFATHQAIQRWLREDDEHFEDEATTYNEEELAKAYTNPALTSSTPIVWLPRDDAGVSRNEIAENKEAGIIATNGGAWVDEKTRLRWNDGDFEDVPLLKKCVSY</sequence>
<feature type="transmembrane region" description="Helical" evidence="7">
    <location>
        <begin position="96"/>
        <end position="118"/>
    </location>
</feature>
<evidence type="ECO:0000256" key="7">
    <source>
        <dbReference type="SAM" id="Phobius"/>
    </source>
</evidence>
<evidence type="ECO:0000259" key="8">
    <source>
        <dbReference type="Pfam" id="PF02714"/>
    </source>
</evidence>
<dbReference type="GO" id="GO:0005227">
    <property type="term" value="F:calcium-activated cation channel activity"/>
    <property type="evidence" value="ECO:0007669"/>
    <property type="project" value="InterPro"/>
</dbReference>
<organism evidence="12 13">
    <name type="scientific">Stachybotrys chlorohalonatus (strain IBT 40285)</name>
    <dbReference type="NCBI Taxonomy" id="1283841"/>
    <lineage>
        <taxon>Eukaryota</taxon>
        <taxon>Fungi</taxon>
        <taxon>Dikarya</taxon>
        <taxon>Ascomycota</taxon>
        <taxon>Pezizomycotina</taxon>
        <taxon>Sordariomycetes</taxon>
        <taxon>Hypocreomycetidae</taxon>
        <taxon>Hypocreales</taxon>
        <taxon>Stachybotryaceae</taxon>
        <taxon>Stachybotrys</taxon>
    </lineage>
</organism>
<evidence type="ECO:0000256" key="5">
    <source>
        <dbReference type="ARBA" id="ARBA00022989"/>
    </source>
</evidence>
<feature type="transmembrane region" description="Helical" evidence="7">
    <location>
        <begin position="620"/>
        <end position="639"/>
    </location>
</feature>
<evidence type="ECO:0000256" key="3">
    <source>
        <dbReference type="ARBA" id="ARBA00022448"/>
    </source>
</evidence>
<evidence type="ECO:0000256" key="2">
    <source>
        <dbReference type="ARBA" id="ARBA00007779"/>
    </source>
</evidence>
<dbReference type="HOGENOM" id="CLU_002458_2_1_1"/>
<dbReference type="GO" id="GO:0005886">
    <property type="term" value="C:plasma membrane"/>
    <property type="evidence" value="ECO:0007669"/>
    <property type="project" value="TreeGrafter"/>
</dbReference>
<evidence type="ECO:0000256" key="4">
    <source>
        <dbReference type="ARBA" id="ARBA00022692"/>
    </source>
</evidence>
<comment type="similarity">
    <text evidence="2">Belongs to the CSC1 (TC 1.A.17) family.</text>
</comment>
<keyword evidence="5 7" id="KW-1133">Transmembrane helix</keyword>
<feature type="domain" description="10TM putative phosphate transporter extracellular tail" evidence="9">
    <location>
        <begin position="698"/>
        <end position="789"/>
    </location>
</feature>
<feature type="transmembrane region" description="Helical" evidence="7">
    <location>
        <begin position="149"/>
        <end position="168"/>
    </location>
</feature>
<dbReference type="OMA" id="VMEYAFT"/>
<dbReference type="Proteomes" id="UP000028524">
    <property type="component" value="Unassembled WGS sequence"/>
</dbReference>
<evidence type="ECO:0000259" key="11">
    <source>
        <dbReference type="Pfam" id="PF14703"/>
    </source>
</evidence>
<name>A0A084R2Z7_STAC4</name>
<dbReference type="InterPro" id="IPR045122">
    <property type="entry name" value="Csc1-like"/>
</dbReference>
<dbReference type="InterPro" id="IPR027815">
    <property type="entry name" value="CSC1/OSCA1-like_cyt"/>
</dbReference>
<dbReference type="Pfam" id="PF14703">
    <property type="entry name" value="PHM7_cyt"/>
    <property type="match status" value="1"/>
</dbReference>
<dbReference type="InterPro" id="IPR022257">
    <property type="entry name" value="PHM7_ext"/>
</dbReference>
<proteinExistence type="inferred from homology"/>
<feature type="domain" description="CSC1/OSCA1-like 7TM region" evidence="8">
    <location>
        <begin position="398"/>
        <end position="614"/>
    </location>
</feature>
<dbReference type="InParanoid" id="A0A084R2Z7"/>
<accession>A0A084R2Z7</accession>
<feature type="domain" description="CSC1/OSCA1-like cytosolic" evidence="11">
    <location>
        <begin position="193"/>
        <end position="378"/>
    </location>
</feature>
<evidence type="ECO:0000313" key="12">
    <source>
        <dbReference type="EMBL" id="KFA70582.1"/>
    </source>
</evidence>
<dbReference type="InterPro" id="IPR032880">
    <property type="entry name" value="CSC1/OSCA1-like_N"/>
</dbReference>
<reference evidence="12 13" key="1">
    <citation type="journal article" date="2014" name="BMC Genomics">
        <title>Comparative genome sequencing reveals chemotype-specific gene clusters in the toxigenic black mold Stachybotrys.</title>
        <authorList>
            <person name="Semeiks J."/>
            <person name="Borek D."/>
            <person name="Otwinowski Z."/>
            <person name="Grishin N.V."/>
        </authorList>
    </citation>
    <scope>NUCLEOTIDE SEQUENCE [LARGE SCALE GENOMIC DNA]</scope>
    <source>
        <strain evidence="12 13">IBT 40285</strain>
    </source>
</reference>
<keyword evidence="13" id="KW-1185">Reference proteome</keyword>
<dbReference type="Pfam" id="PF02714">
    <property type="entry name" value="RSN1_7TM"/>
    <property type="match status" value="1"/>
</dbReference>